<dbReference type="InterPro" id="IPR035965">
    <property type="entry name" value="PAS-like_dom_sf"/>
</dbReference>
<dbReference type="InterPro" id="IPR003661">
    <property type="entry name" value="HisK_dim/P_dom"/>
</dbReference>
<name>L8JPN0_9BACT</name>
<evidence type="ECO:0000259" key="18">
    <source>
        <dbReference type="PROSITE" id="PS50109"/>
    </source>
</evidence>
<keyword evidence="6" id="KW-0808">Transferase</keyword>
<dbReference type="CDD" id="cd00130">
    <property type="entry name" value="PAS"/>
    <property type="match status" value="1"/>
</dbReference>
<dbReference type="InterPro" id="IPR000014">
    <property type="entry name" value="PAS"/>
</dbReference>
<dbReference type="PANTHER" id="PTHR45339">
    <property type="entry name" value="HYBRID SIGNAL TRANSDUCTION HISTIDINE KINASE J"/>
    <property type="match status" value="1"/>
</dbReference>
<dbReference type="PATRIC" id="fig|1237149.3.peg.3610"/>
<feature type="domain" description="HPt" evidence="21">
    <location>
        <begin position="701"/>
        <end position="796"/>
    </location>
</feature>
<dbReference type="EMBL" id="AMZN01000055">
    <property type="protein sequence ID" value="ELR70163.1"/>
    <property type="molecule type" value="Genomic_DNA"/>
</dbReference>
<dbReference type="SUPFAM" id="SSF52172">
    <property type="entry name" value="CheY-like"/>
    <property type="match status" value="2"/>
</dbReference>
<dbReference type="InterPro" id="IPR011006">
    <property type="entry name" value="CheY-like_superfamily"/>
</dbReference>
<dbReference type="SUPFAM" id="SSF55785">
    <property type="entry name" value="PYP-like sensor domain (PAS domain)"/>
    <property type="match status" value="1"/>
</dbReference>
<protein>
    <recommendedName>
        <fullName evidence="3">histidine kinase</fullName>
        <ecNumber evidence="3">2.7.13.3</ecNumber>
    </recommendedName>
</protein>
<feature type="modified residue" description="4-aspartylphosphate" evidence="16">
    <location>
        <position position="57"/>
    </location>
</feature>
<dbReference type="InterPro" id="IPR000700">
    <property type="entry name" value="PAS-assoc_C"/>
</dbReference>
<dbReference type="CDD" id="cd00082">
    <property type="entry name" value="HisKA"/>
    <property type="match status" value="1"/>
</dbReference>
<dbReference type="CDD" id="cd17546">
    <property type="entry name" value="REC_hyHK_CKI1_RcsC-like"/>
    <property type="match status" value="1"/>
</dbReference>
<keyword evidence="8" id="KW-0547">Nucleotide-binding</keyword>
<accession>L8JPN0</accession>
<feature type="domain" description="Response regulatory" evidence="19">
    <location>
        <begin position="536"/>
        <end position="654"/>
    </location>
</feature>
<dbReference type="STRING" id="1237149.C900_03848"/>
<reference evidence="22 23" key="1">
    <citation type="submission" date="2012-12" db="EMBL/GenBank/DDBJ databases">
        <title>Genome assembly of Fulvivirga imtechensis AK7.</title>
        <authorList>
            <person name="Nupur N."/>
            <person name="Khatri I."/>
            <person name="Kumar R."/>
            <person name="Subramanian S."/>
            <person name="Pinnaka A."/>
        </authorList>
    </citation>
    <scope>NUCLEOTIDE SEQUENCE [LARGE SCALE GENOMIC DNA]</scope>
    <source>
        <strain evidence="22 23">AK7</strain>
    </source>
</reference>
<keyword evidence="12" id="KW-0902">Two-component regulatory system</keyword>
<dbReference type="SMART" id="SM00387">
    <property type="entry name" value="HATPase_c"/>
    <property type="match status" value="1"/>
</dbReference>
<dbReference type="SUPFAM" id="SSF47226">
    <property type="entry name" value="Histidine-containing phosphotransfer domain, HPT domain"/>
    <property type="match status" value="1"/>
</dbReference>
<dbReference type="FunFam" id="3.30.565.10:FF:000010">
    <property type="entry name" value="Sensor histidine kinase RcsC"/>
    <property type="match status" value="1"/>
</dbReference>
<feature type="modified residue" description="4-aspartylphosphate" evidence="16">
    <location>
        <position position="585"/>
    </location>
</feature>
<dbReference type="Pfam" id="PF02518">
    <property type="entry name" value="HATPase_c"/>
    <property type="match status" value="1"/>
</dbReference>
<evidence type="ECO:0000256" key="11">
    <source>
        <dbReference type="ARBA" id="ARBA00022989"/>
    </source>
</evidence>
<dbReference type="InterPro" id="IPR005467">
    <property type="entry name" value="His_kinase_dom"/>
</dbReference>
<feature type="region of interest" description="Disordered" evidence="17">
    <location>
        <begin position="657"/>
        <end position="686"/>
    </location>
</feature>
<keyword evidence="10" id="KW-0067">ATP-binding</keyword>
<keyword evidence="7" id="KW-0812">Transmembrane</keyword>
<dbReference type="Pfam" id="PF00512">
    <property type="entry name" value="HisKA"/>
    <property type="match status" value="1"/>
</dbReference>
<dbReference type="Proteomes" id="UP000011135">
    <property type="component" value="Unassembled WGS sequence"/>
</dbReference>
<dbReference type="EC" id="2.7.13.3" evidence="3"/>
<dbReference type="GO" id="GO:0000155">
    <property type="term" value="F:phosphorelay sensor kinase activity"/>
    <property type="evidence" value="ECO:0007669"/>
    <property type="project" value="InterPro"/>
</dbReference>
<evidence type="ECO:0000256" key="17">
    <source>
        <dbReference type="SAM" id="MobiDB-lite"/>
    </source>
</evidence>
<dbReference type="Gene3D" id="3.40.50.2300">
    <property type="match status" value="2"/>
</dbReference>
<dbReference type="FunFam" id="1.10.287.130:FF:000038">
    <property type="entry name" value="Sensory transduction histidine kinase"/>
    <property type="match status" value="1"/>
</dbReference>
<organism evidence="22 23">
    <name type="scientific">Fulvivirga imtechensis AK7</name>
    <dbReference type="NCBI Taxonomy" id="1237149"/>
    <lineage>
        <taxon>Bacteria</taxon>
        <taxon>Pseudomonadati</taxon>
        <taxon>Bacteroidota</taxon>
        <taxon>Cytophagia</taxon>
        <taxon>Cytophagales</taxon>
        <taxon>Fulvivirgaceae</taxon>
        <taxon>Fulvivirga</taxon>
    </lineage>
</organism>
<evidence type="ECO:0000259" key="19">
    <source>
        <dbReference type="PROSITE" id="PS50110"/>
    </source>
</evidence>
<dbReference type="CDD" id="cd16922">
    <property type="entry name" value="HATPase_EvgS-ArcB-TorS-like"/>
    <property type="match status" value="1"/>
</dbReference>
<dbReference type="InterPro" id="IPR003594">
    <property type="entry name" value="HATPase_dom"/>
</dbReference>
<dbReference type="PROSITE" id="PS50110">
    <property type="entry name" value="RESPONSE_REGULATORY"/>
    <property type="match status" value="2"/>
</dbReference>
<dbReference type="CDD" id="cd00156">
    <property type="entry name" value="REC"/>
    <property type="match status" value="1"/>
</dbReference>
<feature type="domain" description="Histidine kinase" evidence="18">
    <location>
        <begin position="287"/>
        <end position="510"/>
    </location>
</feature>
<dbReference type="InterPro" id="IPR036890">
    <property type="entry name" value="HATPase_C_sf"/>
</dbReference>
<sequence length="799" mass="90840">MDSEIKVLVIDDDEVDRITLKRALKKADLEFSLTECSEAEEALTRLREEEFDCVFLDYLLPGTDGLTLLKRLRRSGVKVPIIIITSQGDEKVAVEMMKSGASDYVVKDQINPMNVKKLIQTATVVREIEREKEIAERARKVSEVRLSEAQRIAKIGNWEYSFKTDETYWSEEMYRIFEVDTDSFLPSVKHFTDLFHPDDRPKIEAEIKMCMDGGHIFNLDLRAVMPDNSIKYVNVHSYMQYDVDGSYDKFVGTTQDINKRKQVEQELIEAKKMAEESGRVKEQFLANMSHEIRTPMNAIIGFANLLLKEKDAFTPEQRKYINAIHNSGENLLVIINDILDFSKIESGKFELENVDFILPQVVSNVLHLFKHKVVEKDIKLLHEIGKDVPHHLVGDPVRLNQVLVNLINNAIKFTEKGHVKLKVEKLKKDSDKALIRFSVQDTGIGIPSDKLESIFDSFTQASSDTTRKYGGTGLGLTIVKTIVELQQGEISVQSQLGEGATFTIDLPFEISQCPEKVIEQEDTSGFEEIGNLKGVKVLMAEDNEINQELAKFIFEDLGWALDIAENGIVALEKLRENKYDIVLMDIQMPEMDGYQATLKIRNDFDPPLSQIPIMAITAHALKSEVQKCLDAGMDDYISKPFQVEELARKVATLVRNNEEHLEGETVEQKTTPQEKQDQQEEPVDEGPVINLGHLHALSGKNSAMVNNIINIFIKETPKVIDEIKTYFEQKDWKSLQSVCHKMKSSCSVVGASALHKNMETLEIDCHHQNIDEQKFLDLINRSEILHKRAIEELQSEVGS</sequence>
<comment type="subcellular location">
    <subcellularLocation>
        <location evidence="2">Cell membrane</location>
        <topology evidence="2">Multi-pass membrane protein</topology>
    </subcellularLocation>
</comment>
<dbReference type="Pfam" id="PF00072">
    <property type="entry name" value="Response_reg"/>
    <property type="match status" value="2"/>
</dbReference>
<dbReference type="InterPro" id="IPR013655">
    <property type="entry name" value="PAS_fold_3"/>
</dbReference>
<evidence type="ECO:0000256" key="12">
    <source>
        <dbReference type="ARBA" id="ARBA00023012"/>
    </source>
</evidence>
<dbReference type="PANTHER" id="PTHR45339:SF1">
    <property type="entry name" value="HYBRID SIGNAL TRANSDUCTION HISTIDINE KINASE J"/>
    <property type="match status" value="1"/>
</dbReference>
<dbReference type="InterPro" id="IPR036097">
    <property type="entry name" value="HisK_dim/P_sf"/>
</dbReference>
<dbReference type="GO" id="GO:0005524">
    <property type="term" value="F:ATP binding"/>
    <property type="evidence" value="ECO:0007669"/>
    <property type="project" value="UniProtKB-KW"/>
</dbReference>
<evidence type="ECO:0000256" key="16">
    <source>
        <dbReference type="PROSITE-ProRule" id="PRU00169"/>
    </source>
</evidence>
<dbReference type="Gene3D" id="2.10.70.100">
    <property type="match status" value="1"/>
</dbReference>
<comment type="caution">
    <text evidence="22">The sequence shown here is derived from an EMBL/GenBank/DDBJ whole genome shotgun (WGS) entry which is preliminary data.</text>
</comment>
<proteinExistence type="predicted"/>
<comment type="catalytic activity">
    <reaction evidence="1">
        <text>ATP + protein L-histidine = ADP + protein N-phospho-L-histidine.</text>
        <dbReference type="EC" id="2.7.13.3"/>
    </reaction>
</comment>
<keyword evidence="11" id="KW-1133">Transmembrane helix</keyword>
<dbReference type="Gene3D" id="1.10.287.130">
    <property type="match status" value="1"/>
</dbReference>
<dbReference type="Gene3D" id="3.30.565.10">
    <property type="entry name" value="Histidine kinase-like ATPase, C-terminal domain"/>
    <property type="match status" value="1"/>
</dbReference>
<dbReference type="InterPro" id="IPR036641">
    <property type="entry name" value="HPT_dom_sf"/>
</dbReference>
<evidence type="ECO:0000259" key="20">
    <source>
        <dbReference type="PROSITE" id="PS50113"/>
    </source>
</evidence>
<keyword evidence="5 16" id="KW-0597">Phosphoprotein</keyword>
<keyword evidence="23" id="KW-1185">Reference proteome</keyword>
<evidence type="ECO:0000313" key="23">
    <source>
        <dbReference type="Proteomes" id="UP000011135"/>
    </source>
</evidence>
<dbReference type="Gene3D" id="1.20.120.160">
    <property type="entry name" value="HPT domain"/>
    <property type="match status" value="1"/>
</dbReference>
<dbReference type="eggNOG" id="COG2205">
    <property type="taxonomic scope" value="Bacteria"/>
</dbReference>
<keyword evidence="4" id="KW-1003">Cell membrane</keyword>
<evidence type="ECO:0000256" key="10">
    <source>
        <dbReference type="ARBA" id="ARBA00022840"/>
    </source>
</evidence>
<dbReference type="OrthoDB" id="9781208at2"/>
<evidence type="ECO:0000256" key="5">
    <source>
        <dbReference type="ARBA" id="ARBA00022553"/>
    </source>
</evidence>
<feature type="compositionally biased region" description="Basic and acidic residues" evidence="17">
    <location>
        <begin position="657"/>
        <end position="678"/>
    </location>
</feature>
<evidence type="ECO:0000256" key="3">
    <source>
        <dbReference type="ARBA" id="ARBA00012438"/>
    </source>
</evidence>
<evidence type="ECO:0000256" key="4">
    <source>
        <dbReference type="ARBA" id="ARBA00022475"/>
    </source>
</evidence>
<keyword evidence="9" id="KW-0418">Kinase</keyword>
<evidence type="ECO:0000256" key="6">
    <source>
        <dbReference type="ARBA" id="ARBA00022679"/>
    </source>
</evidence>
<dbReference type="SUPFAM" id="SSF55874">
    <property type="entry name" value="ATPase domain of HSP90 chaperone/DNA topoisomerase II/histidine kinase"/>
    <property type="match status" value="1"/>
</dbReference>
<keyword evidence="14" id="KW-0131">Cell cycle</keyword>
<dbReference type="PROSITE" id="PS50113">
    <property type="entry name" value="PAC"/>
    <property type="match status" value="1"/>
</dbReference>
<dbReference type="Gene3D" id="3.30.450.20">
    <property type="entry name" value="PAS domain"/>
    <property type="match status" value="1"/>
</dbReference>
<dbReference type="SMART" id="SM00388">
    <property type="entry name" value="HisKA"/>
    <property type="match status" value="1"/>
</dbReference>
<dbReference type="Pfam" id="PF01627">
    <property type="entry name" value="Hpt"/>
    <property type="match status" value="1"/>
</dbReference>
<feature type="domain" description="Response regulatory" evidence="19">
    <location>
        <begin position="6"/>
        <end position="122"/>
    </location>
</feature>
<dbReference type="InterPro" id="IPR001789">
    <property type="entry name" value="Sig_transdc_resp-reg_receiver"/>
</dbReference>
<dbReference type="GO" id="GO:0005886">
    <property type="term" value="C:plasma membrane"/>
    <property type="evidence" value="ECO:0007669"/>
    <property type="project" value="UniProtKB-SubCell"/>
</dbReference>
<evidence type="ECO:0000256" key="15">
    <source>
        <dbReference type="PROSITE-ProRule" id="PRU00110"/>
    </source>
</evidence>
<dbReference type="PROSITE" id="PS50109">
    <property type="entry name" value="HIS_KIN"/>
    <property type="match status" value="1"/>
</dbReference>
<dbReference type="SUPFAM" id="SSF47384">
    <property type="entry name" value="Homodimeric domain of signal transducing histidine kinase"/>
    <property type="match status" value="1"/>
</dbReference>
<dbReference type="PROSITE" id="PS50894">
    <property type="entry name" value="HPT"/>
    <property type="match status" value="1"/>
</dbReference>
<dbReference type="SMART" id="SM00448">
    <property type="entry name" value="REC"/>
    <property type="match status" value="2"/>
</dbReference>
<dbReference type="RefSeq" id="WP_009581254.1">
    <property type="nucleotide sequence ID" value="NZ_AMZN01000055.1"/>
</dbReference>
<feature type="modified residue" description="Phosphohistidine" evidence="15">
    <location>
        <position position="740"/>
    </location>
</feature>
<feature type="domain" description="PAC" evidence="20">
    <location>
        <begin position="217"/>
        <end position="269"/>
    </location>
</feature>
<evidence type="ECO:0000256" key="7">
    <source>
        <dbReference type="ARBA" id="ARBA00022692"/>
    </source>
</evidence>
<evidence type="ECO:0000256" key="2">
    <source>
        <dbReference type="ARBA" id="ARBA00004651"/>
    </source>
</evidence>
<dbReference type="PRINTS" id="PR00344">
    <property type="entry name" value="BCTRLSENSOR"/>
</dbReference>
<dbReference type="AlphaFoldDB" id="L8JPN0"/>
<evidence type="ECO:0000259" key="21">
    <source>
        <dbReference type="PROSITE" id="PS50894"/>
    </source>
</evidence>
<evidence type="ECO:0000256" key="8">
    <source>
        <dbReference type="ARBA" id="ARBA00022741"/>
    </source>
</evidence>
<evidence type="ECO:0000256" key="1">
    <source>
        <dbReference type="ARBA" id="ARBA00000085"/>
    </source>
</evidence>
<evidence type="ECO:0000256" key="13">
    <source>
        <dbReference type="ARBA" id="ARBA00023136"/>
    </source>
</evidence>
<evidence type="ECO:0000256" key="14">
    <source>
        <dbReference type="ARBA" id="ARBA00023306"/>
    </source>
</evidence>
<evidence type="ECO:0000256" key="9">
    <source>
        <dbReference type="ARBA" id="ARBA00022777"/>
    </source>
</evidence>
<dbReference type="InterPro" id="IPR004358">
    <property type="entry name" value="Sig_transdc_His_kin-like_C"/>
</dbReference>
<evidence type="ECO:0000313" key="22">
    <source>
        <dbReference type="EMBL" id="ELR70163.1"/>
    </source>
</evidence>
<dbReference type="InterPro" id="IPR008207">
    <property type="entry name" value="Sig_transdc_His_kin_Hpt_dom"/>
</dbReference>
<gene>
    <name evidence="22" type="ORF">C900_03848</name>
</gene>
<keyword evidence="13" id="KW-0472">Membrane</keyword>
<dbReference type="Pfam" id="PF08447">
    <property type="entry name" value="PAS_3"/>
    <property type="match status" value="1"/>
</dbReference>